<evidence type="ECO:0000313" key="3">
    <source>
        <dbReference type="Proteomes" id="UP001501000"/>
    </source>
</evidence>
<comment type="caution">
    <text evidence="2">The sequence shown here is derived from an EMBL/GenBank/DDBJ whole genome shotgun (WGS) entry which is preliminary data.</text>
</comment>
<dbReference type="Proteomes" id="UP001501000">
    <property type="component" value="Unassembled WGS sequence"/>
</dbReference>
<protein>
    <recommendedName>
        <fullName evidence="4">Aromatic ring-opening dioxygenase LigA</fullName>
    </recommendedName>
</protein>
<feature type="region of interest" description="Disordered" evidence="1">
    <location>
        <begin position="303"/>
        <end position="344"/>
    </location>
</feature>
<accession>A0ABP7MVC3</accession>
<evidence type="ECO:0000313" key="2">
    <source>
        <dbReference type="EMBL" id="GAA3930811.1"/>
    </source>
</evidence>
<evidence type="ECO:0000256" key="1">
    <source>
        <dbReference type="SAM" id="MobiDB-lite"/>
    </source>
</evidence>
<keyword evidence="3" id="KW-1185">Reference proteome</keyword>
<proteinExistence type="predicted"/>
<dbReference type="EMBL" id="BAABAJ010000015">
    <property type="protein sequence ID" value="GAA3930811.1"/>
    <property type="molecule type" value="Genomic_DNA"/>
</dbReference>
<sequence length="344" mass="38675">MDDDWRRRIAQVQAELVRGGDPVAWVTEADAVEGAMRYRGLAVRGALFGVAAREVGGAGPWRLVVPVRAGMPQESRDGLQSLLFFRAKDDTDDPAVRRELIAAVRVLEREPVDEIDVLGVRYRVVRADEFARSGDDGCLEPPRPTDPEPVFRVWEGRSAVPDPDVDVVLDPERSRGPMAEAMRFGLRSFHYGAERYPAAVRADSERAVGTHPDIALLPVRFGVVERTGETWEPHDSLLPTPHEARRSLYEDMIRTWPLVHRWSARECEPYRRAAELFRAAGRADVARVRGREFRIFRAERMVRFGPDGPEGPRPSDVDEYGPPKLHPTMDEDGTLRQSDDPAAT</sequence>
<organism evidence="2 3">
    <name type="scientific">Streptomyces gulbargensis</name>
    <dbReference type="NCBI Taxonomy" id="364901"/>
    <lineage>
        <taxon>Bacteria</taxon>
        <taxon>Bacillati</taxon>
        <taxon>Actinomycetota</taxon>
        <taxon>Actinomycetes</taxon>
        <taxon>Kitasatosporales</taxon>
        <taxon>Streptomycetaceae</taxon>
        <taxon>Streptomyces</taxon>
    </lineage>
</organism>
<feature type="compositionally biased region" description="Basic and acidic residues" evidence="1">
    <location>
        <begin position="327"/>
        <end position="344"/>
    </location>
</feature>
<evidence type="ECO:0008006" key="4">
    <source>
        <dbReference type="Google" id="ProtNLM"/>
    </source>
</evidence>
<dbReference type="InterPro" id="IPR045998">
    <property type="entry name" value="DUF5954"/>
</dbReference>
<gene>
    <name evidence="2" type="ORF">GCM10022244_44720</name>
</gene>
<reference evidence="3" key="1">
    <citation type="journal article" date="2019" name="Int. J. Syst. Evol. Microbiol.">
        <title>The Global Catalogue of Microorganisms (GCM) 10K type strain sequencing project: providing services to taxonomists for standard genome sequencing and annotation.</title>
        <authorList>
            <consortium name="The Broad Institute Genomics Platform"/>
            <consortium name="The Broad Institute Genome Sequencing Center for Infectious Disease"/>
            <person name="Wu L."/>
            <person name="Ma J."/>
        </authorList>
    </citation>
    <scope>NUCLEOTIDE SEQUENCE [LARGE SCALE GENOMIC DNA]</scope>
    <source>
        <strain evidence="3">JCM 16956</strain>
    </source>
</reference>
<name>A0ABP7MVC3_9ACTN</name>
<dbReference type="RefSeq" id="WP_345285584.1">
    <property type="nucleotide sequence ID" value="NZ_BAABAJ010000015.1"/>
</dbReference>
<dbReference type="Pfam" id="PF19379">
    <property type="entry name" value="DUF5954"/>
    <property type="match status" value="1"/>
</dbReference>